<evidence type="ECO:0000256" key="5">
    <source>
        <dbReference type="ARBA" id="ARBA00023242"/>
    </source>
</evidence>
<comment type="caution">
    <text evidence="9">The sequence shown here is derived from an EMBL/GenBank/DDBJ whole genome shotgun (WGS) entry which is preliminary data.</text>
</comment>
<feature type="domain" description="RNA polymerase Rpb7-like N-terminal" evidence="7">
    <location>
        <begin position="18"/>
        <end position="68"/>
    </location>
</feature>
<gene>
    <name evidence="9" type="ORF">LUZ63_011451</name>
</gene>
<keyword evidence="10" id="KW-1185">Reference proteome</keyword>
<evidence type="ECO:0000259" key="8">
    <source>
        <dbReference type="Pfam" id="PF08292"/>
    </source>
</evidence>
<comment type="function">
    <text evidence="6">DNA-dependent RNA polymerase which catalyzes the transcription of DNA into RNA using the four ribonucleoside triphosphates as substrates.</text>
</comment>
<dbReference type="GO" id="GO:0005666">
    <property type="term" value="C:RNA polymerase III complex"/>
    <property type="evidence" value="ECO:0007669"/>
    <property type="project" value="TreeGrafter"/>
</dbReference>
<feature type="domain" description="RNA polymerase III subunit Rpc25" evidence="8">
    <location>
        <begin position="89"/>
        <end position="196"/>
    </location>
</feature>
<protein>
    <recommendedName>
        <fullName evidence="6">DNA-directed RNA polymerase subunit</fullName>
    </recommendedName>
</protein>
<comment type="subcellular location">
    <subcellularLocation>
        <location evidence="1 6">Nucleus</location>
    </subcellularLocation>
</comment>
<evidence type="ECO:0000313" key="9">
    <source>
        <dbReference type="EMBL" id="KAJ1694753.1"/>
    </source>
</evidence>
<accession>A0A9Q0HR03</accession>
<dbReference type="AlphaFoldDB" id="A0A9Q0HR03"/>
<dbReference type="InterPro" id="IPR005576">
    <property type="entry name" value="Rpb7-like_N"/>
</dbReference>
<dbReference type="Pfam" id="PF08292">
    <property type="entry name" value="RNA_pol_Rbc25"/>
    <property type="match status" value="1"/>
</dbReference>
<dbReference type="Pfam" id="PF03876">
    <property type="entry name" value="SHS2_Rpb7-N"/>
    <property type="match status" value="1"/>
</dbReference>
<evidence type="ECO:0000256" key="2">
    <source>
        <dbReference type="ARBA" id="ARBA00009307"/>
    </source>
</evidence>
<evidence type="ECO:0000313" key="10">
    <source>
        <dbReference type="Proteomes" id="UP001151287"/>
    </source>
</evidence>
<keyword evidence="4 6" id="KW-0804">Transcription</keyword>
<name>A0A9Q0HR03_9POAL</name>
<evidence type="ECO:0000256" key="4">
    <source>
        <dbReference type="ARBA" id="ARBA00023163"/>
    </source>
</evidence>
<dbReference type="SUPFAM" id="SSF88798">
    <property type="entry name" value="N-terminal, heterodimerisation domain of RBP7 (RpoE)"/>
    <property type="match status" value="1"/>
</dbReference>
<keyword evidence="3 6" id="KW-0240">DNA-directed RNA polymerase</keyword>
<dbReference type="SUPFAM" id="SSF50249">
    <property type="entry name" value="Nucleic acid-binding proteins"/>
    <property type="match status" value="1"/>
</dbReference>
<dbReference type="GO" id="GO:0006384">
    <property type="term" value="P:transcription initiation at RNA polymerase III promoter"/>
    <property type="evidence" value="ECO:0007669"/>
    <property type="project" value="TreeGrafter"/>
</dbReference>
<evidence type="ECO:0000256" key="3">
    <source>
        <dbReference type="ARBA" id="ARBA00022478"/>
    </source>
</evidence>
<dbReference type="PANTHER" id="PTHR12709:SF1">
    <property type="entry name" value="DNA-DIRECTED RNA POLYMERASE III SUBUNIT RPC8"/>
    <property type="match status" value="1"/>
</dbReference>
<sequence length="196" mass="22464">MFYLSQIERNLKMPPHLLKPSLLDGELEKGIRGELEKLYLDKVITNLGLCISVYDIQSFEGGFIFPGDDGCATYKVRCRLVMFQPFVGEVIVGKIESCDEFGLQASLGFFSDIRIPERFMVQPCHRGEDGIWVWQFKVDNEEFQYSLDIDEEIRFRVASVKYPPTPVEQSENSKPFSPMEITGYINGDGLGLVSWW</sequence>
<evidence type="ECO:0000256" key="6">
    <source>
        <dbReference type="RuleBase" id="RU369086"/>
    </source>
</evidence>
<dbReference type="Gene3D" id="3.30.1490.120">
    <property type="entry name" value="RNA polymerase Rpb7-like, N-terminal domain"/>
    <property type="match status" value="1"/>
</dbReference>
<proteinExistence type="inferred from homology"/>
<comment type="similarity">
    <text evidence="2">Belongs to the eukaryotic RPB7/RPC8 RNA polymerase subunit family.</text>
</comment>
<dbReference type="InterPro" id="IPR045113">
    <property type="entry name" value="Rpb7-like"/>
</dbReference>
<dbReference type="Gene3D" id="2.40.50.140">
    <property type="entry name" value="Nucleic acid-binding proteins"/>
    <property type="match status" value="1"/>
</dbReference>
<dbReference type="InterPro" id="IPR036898">
    <property type="entry name" value="RNA_pol_Rpb7-like_N_sf"/>
</dbReference>
<dbReference type="PANTHER" id="PTHR12709">
    <property type="entry name" value="DNA-DIRECTED RNA POLYMERASE II, III"/>
    <property type="match status" value="1"/>
</dbReference>
<dbReference type="CDD" id="cd04330">
    <property type="entry name" value="RNAP_III_Rpc25_N"/>
    <property type="match status" value="1"/>
</dbReference>
<dbReference type="Proteomes" id="UP001151287">
    <property type="component" value="Unassembled WGS sequence"/>
</dbReference>
<reference evidence="9" key="1">
    <citation type="journal article" date="2022" name="Cell">
        <title>Repeat-based holocentromeres influence genome architecture and karyotype evolution.</title>
        <authorList>
            <person name="Hofstatter P.G."/>
            <person name="Thangavel G."/>
            <person name="Lux T."/>
            <person name="Neumann P."/>
            <person name="Vondrak T."/>
            <person name="Novak P."/>
            <person name="Zhang M."/>
            <person name="Costa L."/>
            <person name="Castellani M."/>
            <person name="Scott A."/>
            <person name="Toegelov H."/>
            <person name="Fuchs J."/>
            <person name="Mata-Sucre Y."/>
            <person name="Dias Y."/>
            <person name="Vanzela A.L.L."/>
            <person name="Huettel B."/>
            <person name="Almeida C.C.S."/>
            <person name="Simkova H."/>
            <person name="Souza G."/>
            <person name="Pedrosa-Harand A."/>
            <person name="Macas J."/>
            <person name="Mayer K.F.X."/>
            <person name="Houben A."/>
            <person name="Marques A."/>
        </authorList>
    </citation>
    <scope>NUCLEOTIDE SEQUENCE</scope>
    <source>
        <strain evidence="9">RhyBre1mFocal</strain>
    </source>
</reference>
<dbReference type="OrthoDB" id="10256606at2759"/>
<dbReference type="InterPro" id="IPR013238">
    <property type="entry name" value="RNA_pol_III_Rbc25"/>
</dbReference>
<organism evidence="9 10">
    <name type="scientific">Rhynchospora breviuscula</name>
    <dbReference type="NCBI Taxonomy" id="2022672"/>
    <lineage>
        <taxon>Eukaryota</taxon>
        <taxon>Viridiplantae</taxon>
        <taxon>Streptophyta</taxon>
        <taxon>Embryophyta</taxon>
        <taxon>Tracheophyta</taxon>
        <taxon>Spermatophyta</taxon>
        <taxon>Magnoliopsida</taxon>
        <taxon>Liliopsida</taxon>
        <taxon>Poales</taxon>
        <taxon>Cyperaceae</taxon>
        <taxon>Cyperoideae</taxon>
        <taxon>Rhynchosporeae</taxon>
        <taxon>Rhynchospora</taxon>
    </lineage>
</organism>
<evidence type="ECO:0000259" key="7">
    <source>
        <dbReference type="Pfam" id="PF03876"/>
    </source>
</evidence>
<keyword evidence="5 6" id="KW-0539">Nucleus</keyword>
<dbReference type="EMBL" id="JAMQYH010000003">
    <property type="protein sequence ID" value="KAJ1694753.1"/>
    <property type="molecule type" value="Genomic_DNA"/>
</dbReference>
<evidence type="ECO:0000256" key="1">
    <source>
        <dbReference type="ARBA" id="ARBA00004123"/>
    </source>
</evidence>
<dbReference type="InterPro" id="IPR012340">
    <property type="entry name" value="NA-bd_OB-fold"/>
</dbReference>